<dbReference type="EMBL" id="QRQK01000061">
    <property type="protein sequence ID" value="RHM91188.1"/>
    <property type="molecule type" value="Genomic_DNA"/>
</dbReference>
<feature type="transmembrane region" description="Helical" evidence="1">
    <location>
        <begin position="119"/>
        <end position="137"/>
    </location>
</feature>
<comment type="caution">
    <text evidence="2">The sequence shown here is derived from an EMBL/GenBank/DDBJ whole genome shotgun (WGS) entry which is preliminary data.</text>
</comment>
<name>A0A415SQ46_9BACT</name>
<reference evidence="2 3" key="1">
    <citation type="submission" date="2018-08" db="EMBL/GenBank/DDBJ databases">
        <title>A genome reference for cultivated species of the human gut microbiota.</title>
        <authorList>
            <person name="Zou Y."/>
            <person name="Xue W."/>
            <person name="Luo G."/>
        </authorList>
    </citation>
    <scope>NUCLEOTIDE SEQUENCE [LARGE SCALE GENOMIC DNA]</scope>
    <source>
        <strain evidence="2 3">AF31-28B-AC</strain>
    </source>
</reference>
<sequence>MSYNYSKYQVEIINDILFKVSQGNFNGMQKSNVDYYLNKIYSNKLGHYYNELHFDQYVYFLYQKMQKEELIEIKNSSWITLTQKGRLALSDGYLKYQKTLTPKKSYNKSFNPTINFIKSIVYIVFLVLFILILLGIIEEDSKLIKVLQLLK</sequence>
<dbReference type="RefSeq" id="WP_118028322.1">
    <property type="nucleotide sequence ID" value="NZ_DBFVLJ010000051.1"/>
</dbReference>
<organism evidence="2 3">
    <name type="scientific">Phocaeicola plebeius</name>
    <dbReference type="NCBI Taxonomy" id="310297"/>
    <lineage>
        <taxon>Bacteria</taxon>
        <taxon>Pseudomonadati</taxon>
        <taxon>Bacteroidota</taxon>
        <taxon>Bacteroidia</taxon>
        <taxon>Bacteroidales</taxon>
        <taxon>Bacteroidaceae</taxon>
        <taxon>Phocaeicola</taxon>
    </lineage>
</organism>
<keyword evidence="1" id="KW-0472">Membrane</keyword>
<evidence type="ECO:0000256" key="1">
    <source>
        <dbReference type="SAM" id="Phobius"/>
    </source>
</evidence>
<dbReference type="Proteomes" id="UP000285109">
    <property type="component" value="Unassembled WGS sequence"/>
</dbReference>
<gene>
    <name evidence="2" type="ORF">DWZ34_17320</name>
</gene>
<evidence type="ECO:0000313" key="3">
    <source>
        <dbReference type="Proteomes" id="UP000285109"/>
    </source>
</evidence>
<evidence type="ECO:0000313" key="2">
    <source>
        <dbReference type="EMBL" id="RHM91188.1"/>
    </source>
</evidence>
<protein>
    <submittedName>
        <fullName evidence="2">Uncharacterized protein</fullName>
    </submittedName>
</protein>
<proteinExistence type="predicted"/>
<keyword evidence="1" id="KW-1133">Transmembrane helix</keyword>
<accession>A0A415SQ46</accession>
<keyword evidence="1" id="KW-0812">Transmembrane</keyword>
<dbReference type="AlphaFoldDB" id="A0A415SQ46"/>